<reference evidence="1" key="2">
    <citation type="journal article" date="2023" name="IMA Fungus">
        <title>Comparative genomic study of the Penicillium genus elucidates a diverse pangenome and 15 lateral gene transfer events.</title>
        <authorList>
            <person name="Petersen C."/>
            <person name="Sorensen T."/>
            <person name="Nielsen M.R."/>
            <person name="Sondergaard T.E."/>
            <person name="Sorensen J.L."/>
            <person name="Fitzpatrick D.A."/>
            <person name="Frisvad J.C."/>
            <person name="Nielsen K.L."/>
        </authorList>
    </citation>
    <scope>NUCLEOTIDE SEQUENCE</scope>
    <source>
        <strain evidence="1">IBT 19713</strain>
    </source>
</reference>
<dbReference type="AlphaFoldDB" id="A0A9W9TI53"/>
<reference evidence="1" key="1">
    <citation type="submission" date="2022-11" db="EMBL/GenBank/DDBJ databases">
        <authorList>
            <person name="Petersen C."/>
        </authorList>
    </citation>
    <scope>NUCLEOTIDE SEQUENCE</scope>
    <source>
        <strain evidence="1">IBT 19713</strain>
    </source>
</reference>
<dbReference type="OrthoDB" id="5819478at2759"/>
<dbReference type="Proteomes" id="UP001150941">
    <property type="component" value="Unassembled WGS sequence"/>
</dbReference>
<sequence length="196" mass="22141">MEWVTRCLPGFSIIGLGLLLASAFSDLLRWQIWAGAVPLWLNQPFRGGWWSGLNLAQSIFVVYAILIHLEMFGFTCRLGWAIFRVTGKVKEALLRRPKPSAPISPSSCVSDEGYASQQLSPMSLPSPSPFNENINLMTLDETSEPDEEEVIHAIILPNYCEDLHTLETTLKVLECHPRAQSQYEVWWICPGHDVRD</sequence>
<dbReference type="PANTHER" id="PTHR36851">
    <property type="entry name" value="UNNAMED PRODUCT"/>
    <property type="match status" value="1"/>
</dbReference>
<protein>
    <submittedName>
        <fullName evidence="1">Uncharacterized protein</fullName>
    </submittedName>
</protein>
<evidence type="ECO:0000313" key="1">
    <source>
        <dbReference type="EMBL" id="KAJ5223354.1"/>
    </source>
</evidence>
<dbReference type="GeneID" id="83204495"/>
<accession>A0A9W9TI53</accession>
<comment type="caution">
    <text evidence="1">The sequence shown here is derived from an EMBL/GenBank/DDBJ whole genome shotgun (WGS) entry which is preliminary data.</text>
</comment>
<name>A0A9W9TI53_9EURO</name>
<keyword evidence="2" id="KW-1185">Reference proteome</keyword>
<evidence type="ECO:0000313" key="2">
    <source>
        <dbReference type="Proteomes" id="UP001150941"/>
    </source>
</evidence>
<organism evidence="1 2">
    <name type="scientific">Penicillium chermesinum</name>
    <dbReference type="NCBI Taxonomy" id="63820"/>
    <lineage>
        <taxon>Eukaryota</taxon>
        <taxon>Fungi</taxon>
        <taxon>Dikarya</taxon>
        <taxon>Ascomycota</taxon>
        <taxon>Pezizomycotina</taxon>
        <taxon>Eurotiomycetes</taxon>
        <taxon>Eurotiomycetidae</taxon>
        <taxon>Eurotiales</taxon>
        <taxon>Aspergillaceae</taxon>
        <taxon>Penicillium</taxon>
    </lineage>
</organism>
<dbReference type="EMBL" id="JAPQKS010000006">
    <property type="protein sequence ID" value="KAJ5223354.1"/>
    <property type="molecule type" value="Genomic_DNA"/>
</dbReference>
<proteinExistence type="predicted"/>
<dbReference type="RefSeq" id="XP_058327537.1">
    <property type="nucleotide sequence ID" value="XM_058477192.1"/>
</dbReference>
<gene>
    <name evidence="1" type="ORF">N7468_007896</name>
</gene>
<dbReference type="PANTHER" id="PTHR36851:SF1">
    <property type="entry name" value="GLYCO_TRANS_2-LIKE DOMAIN-CONTAINING PROTEIN"/>
    <property type="match status" value="1"/>
</dbReference>